<gene>
    <name evidence="1" type="ORF">PLEPLA_LOCUS15519</name>
</gene>
<reference evidence="1" key="1">
    <citation type="submission" date="2020-03" db="EMBL/GenBank/DDBJ databases">
        <authorList>
            <person name="Weist P."/>
        </authorList>
    </citation>
    <scope>NUCLEOTIDE SEQUENCE</scope>
</reference>
<name>A0A9N7YJ62_PLEPL</name>
<sequence length="140" mass="15024">MLGGSAEEEEDDEDDYPRLLRAALVLLGQPAQSVSEAFSGPQFHFLSLQRAPSLLNRREAPRLSVQDSVCRTQSAGLSVQVSLQVTLQDSVCRTHSAGLSVQDSVCRTQSAGLTLQDSVCRTQSAGLSVQVSVCRTQCAE</sequence>
<evidence type="ECO:0000313" key="2">
    <source>
        <dbReference type="Proteomes" id="UP001153269"/>
    </source>
</evidence>
<organism evidence="1 2">
    <name type="scientific">Pleuronectes platessa</name>
    <name type="common">European plaice</name>
    <dbReference type="NCBI Taxonomy" id="8262"/>
    <lineage>
        <taxon>Eukaryota</taxon>
        <taxon>Metazoa</taxon>
        <taxon>Chordata</taxon>
        <taxon>Craniata</taxon>
        <taxon>Vertebrata</taxon>
        <taxon>Euteleostomi</taxon>
        <taxon>Actinopterygii</taxon>
        <taxon>Neopterygii</taxon>
        <taxon>Teleostei</taxon>
        <taxon>Neoteleostei</taxon>
        <taxon>Acanthomorphata</taxon>
        <taxon>Carangaria</taxon>
        <taxon>Pleuronectiformes</taxon>
        <taxon>Pleuronectoidei</taxon>
        <taxon>Pleuronectidae</taxon>
        <taxon>Pleuronectes</taxon>
    </lineage>
</organism>
<dbReference type="AlphaFoldDB" id="A0A9N7YJ62"/>
<accession>A0A9N7YJ62</accession>
<evidence type="ECO:0000313" key="1">
    <source>
        <dbReference type="EMBL" id="CAB1427578.1"/>
    </source>
</evidence>
<comment type="caution">
    <text evidence="1">The sequence shown here is derived from an EMBL/GenBank/DDBJ whole genome shotgun (WGS) entry which is preliminary data.</text>
</comment>
<dbReference type="EMBL" id="CADEAL010000979">
    <property type="protein sequence ID" value="CAB1427578.1"/>
    <property type="molecule type" value="Genomic_DNA"/>
</dbReference>
<proteinExistence type="predicted"/>
<dbReference type="Proteomes" id="UP001153269">
    <property type="component" value="Unassembled WGS sequence"/>
</dbReference>
<protein>
    <submittedName>
        <fullName evidence="1">Uncharacterized protein</fullName>
    </submittedName>
</protein>
<keyword evidence="2" id="KW-1185">Reference proteome</keyword>